<comment type="subcellular location">
    <subcellularLocation>
        <location evidence="1">Cell membrane</location>
    </subcellularLocation>
</comment>
<accession>A0A4R5LTE5</accession>
<dbReference type="Pfam" id="PF00535">
    <property type="entry name" value="Glycos_transf_2"/>
    <property type="match status" value="1"/>
</dbReference>
<dbReference type="InterPro" id="IPR026461">
    <property type="entry name" value="Trfase_2_rSAM/seldom_assoc"/>
</dbReference>
<protein>
    <submittedName>
        <fullName evidence="7">Glycosyltransferase</fullName>
    </submittedName>
</protein>
<evidence type="ECO:0000256" key="2">
    <source>
        <dbReference type="ARBA" id="ARBA00022475"/>
    </source>
</evidence>
<evidence type="ECO:0000313" key="8">
    <source>
        <dbReference type="Proteomes" id="UP000295554"/>
    </source>
</evidence>
<keyword evidence="8" id="KW-1185">Reference proteome</keyword>
<evidence type="ECO:0000256" key="4">
    <source>
        <dbReference type="ARBA" id="ARBA00022679"/>
    </source>
</evidence>
<dbReference type="AlphaFoldDB" id="A0A4R5LTE5"/>
<dbReference type="NCBIfam" id="TIGR04283">
    <property type="entry name" value="glyco_like_mftF"/>
    <property type="match status" value="1"/>
</dbReference>
<dbReference type="EMBL" id="SMSE01000002">
    <property type="protein sequence ID" value="TDG14181.1"/>
    <property type="molecule type" value="Genomic_DNA"/>
</dbReference>
<evidence type="ECO:0000259" key="6">
    <source>
        <dbReference type="Pfam" id="PF00535"/>
    </source>
</evidence>
<evidence type="ECO:0000313" key="7">
    <source>
        <dbReference type="EMBL" id="TDG14181.1"/>
    </source>
</evidence>
<keyword evidence="5" id="KW-0472">Membrane</keyword>
<evidence type="ECO:0000256" key="5">
    <source>
        <dbReference type="ARBA" id="ARBA00023136"/>
    </source>
</evidence>
<gene>
    <name evidence="7" type="ORF">E2F43_11955</name>
</gene>
<dbReference type="GO" id="GO:0005886">
    <property type="term" value="C:plasma membrane"/>
    <property type="evidence" value="ECO:0007669"/>
    <property type="project" value="UniProtKB-SubCell"/>
</dbReference>
<dbReference type="SUPFAM" id="SSF53448">
    <property type="entry name" value="Nucleotide-diphospho-sugar transferases"/>
    <property type="match status" value="1"/>
</dbReference>
<dbReference type="InterPro" id="IPR001173">
    <property type="entry name" value="Glyco_trans_2-like"/>
</dbReference>
<organism evidence="7 8">
    <name type="scientific">Seongchinamella unica</name>
    <dbReference type="NCBI Taxonomy" id="2547392"/>
    <lineage>
        <taxon>Bacteria</taxon>
        <taxon>Pseudomonadati</taxon>
        <taxon>Pseudomonadota</taxon>
        <taxon>Gammaproteobacteria</taxon>
        <taxon>Cellvibrionales</taxon>
        <taxon>Halieaceae</taxon>
        <taxon>Seongchinamella</taxon>
    </lineage>
</organism>
<dbReference type="PANTHER" id="PTHR43646:SF2">
    <property type="entry name" value="GLYCOSYLTRANSFERASE 2-LIKE DOMAIN-CONTAINING PROTEIN"/>
    <property type="match status" value="1"/>
</dbReference>
<dbReference type="GO" id="GO:0016757">
    <property type="term" value="F:glycosyltransferase activity"/>
    <property type="evidence" value="ECO:0007669"/>
    <property type="project" value="UniProtKB-KW"/>
</dbReference>
<name>A0A4R5LTE5_9GAMM</name>
<keyword evidence="2" id="KW-1003">Cell membrane</keyword>
<proteinExistence type="predicted"/>
<dbReference type="Gene3D" id="3.90.550.10">
    <property type="entry name" value="Spore Coat Polysaccharide Biosynthesis Protein SpsA, Chain A"/>
    <property type="match status" value="1"/>
</dbReference>
<feature type="domain" description="Glycosyltransferase 2-like" evidence="6">
    <location>
        <begin position="14"/>
        <end position="96"/>
    </location>
</feature>
<evidence type="ECO:0000256" key="3">
    <source>
        <dbReference type="ARBA" id="ARBA00022676"/>
    </source>
</evidence>
<keyword evidence="4 7" id="KW-0808">Transferase</keyword>
<comment type="caution">
    <text evidence="7">The sequence shown here is derived from an EMBL/GenBank/DDBJ whole genome shotgun (WGS) entry which is preliminary data.</text>
</comment>
<evidence type="ECO:0000256" key="1">
    <source>
        <dbReference type="ARBA" id="ARBA00004236"/>
    </source>
</evidence>
<keyword evidence="3" id="KW-0328">Glycosyltransferase</keyword>
<dbReference type="Proteomes" id="UP000295554">
    <property type="component" value="Unassembled WGS sequence"/>
</dbReference>
<dbReference type="PANTHER" id="PTHR43646">
    <property type="entry name" value="GLYCOSYLTRANSFERASE"/>
    <property type="match status" value="1"/>
</dbReference>
<dbReference type="CDD" id="cd02522">
    <property type="entry name" value="GT_2_like_a"/>
    <property type="match status" value="1"/>
</dbReference>
<reference evidence="7 8" key="1">
    <citation type="submission" date="2019-03" db="EMBL/GenBank/DDBJ databases">
        <title>Seongchinamella monodicae gen. nov., sp. nov., a novel member of the Gammaproteobacteria isolated from a tidal mudflat of beach.</title>
        <authorList>
            <person name="Yang H.G."/>
            <person name="Kang J.W."/>
            <person name="Lee S.D."/>
        </authorList>
    </citation>
    <scope>NUCLEOTIDE SEQUENCE [LARGE SCALE GENOMIC DNA]</scope>
    <source>
        <strain evidence="7 8">GH4-78</strain>
    </source>
</reference>
<sequence length="237" mass="26190">MWWCAVGVAPTACSFIIPTLDEAGTIADLLSRLRSQYPQAQLVVVDGGSSDATCTLARPLCDQLLQSLPGRARQMNAGLQAASGDYLFFLHADSRPSVSEQALAGYLGSGPRWGFCHLRLSGGEWQFRLISAFINGRSRVTRVATGDQMLFFAREELLRAGGFDDIPLMEDVAICKRFRRQAAPLVIAEPVTTSSRRWRQHGVVKTVVTMWALRLAYALGVSPQRLWRHYYGGSQRG</sequence>
<dbReference type="InterPro" id="IPR029044">
    <property type="entry name" value="Nucleotide-diphossugar_trans"/>
</dbReference>
<dbReference type="OrthoDB" id="5291101at2"/>